<dbReference type="GO" id="GO:0007187">
    <property type="term" value="P:G protein-coupled receptor signaling pathway, coupled to cyclic nucleotide second messenger"/>
    <property type="evidence" value="ECO:0007669"/>
    <property type="project" value="TreeGrafter"/>
</dbReference>
<feature type="transmembrane region" description="Helical" evidence="12">
    <location>
        <begin position="220"/>
        <end position="243"/>
    </location>
</feature>
<dbReference type="PANTHER" id="PTHR24247:SF265">
    <property type="entry name" value="MUSCARINIC ACETYLCHOLINE RECEPTOR DM1"/>
    <property type="match status" value="1"/>
</dbReference>
<dbReference type="EMBL" id="OB660121">
    <property type="protein sequence ID" value="CAD7222913.1"/>
    <property type="molecule type" value="Genomic_DNA"/>
</dbReference>
<dbReference type="GO" id="GO:0004993">
    <property type="term" value="F:G protein-coupled serotonin receptor activity"/>
    <property type="evidence" value="ECO:0007669"/>
    <property type="project" value="TreeGrafter"/>
</dbReference>
<evidence type="ECO:0000256" key="4">
    <source>
        <dbReference type="ARBA" id="ARBA00022692"/>
    </source>
</evidence>
<feature type="compositionally biased region" description="Basic residues" evidence="11">
    <location>
        <begin position="565"/>
        <end position="578"/>
    </location>
</feature>
<dbReference type="GO" id="GO:0045202">
    <property type="term" value="C:synapse"/>
    <property type="evidence" value="ECO:0007669"/>
    <property type="project" value="TreeGrafter"/>
</dbReference>
<feature type="compositionally biased region" description="Polar residues" evidence="11">
    <location>
        <begin position="474"/>
        <end position="485"/>
    </location>
</feature>
<dbReference type="PANTHER" id="PTHR24247">
    <property type="entry name" value="5-HYDROXYTRYPTAMINE RECEPTOR"/>
    <property type="match status" value="1"/>
</dbReference>
<dbReference type="GO" id="GO:0030425">
    <property type="term" value="C:dendrite"/>
    <property type="evidence" value="ECO:0007669"/>
    <property type="project" value="TreeGrafter"/>
</dbReference>
<keyword evidence="8 10" id="KW-0675">Receptor</keyword>
<keyword evidence="9 10" id="KW-0807">Transducer</keyword>
<dbReference type="Pfam" id="PF00001">
    <property type="entry name" value="7tm_1"/>
    <property type="match status" value="1"/>
</dbReference>
<feature type="region of interest" description="Disordered" evidence="11">
    <location>
        <begin position="556"/>
        <end position="581"/>
    </location>
</feature>
<dbReference type="OrthoDB" id="10071887at2759"/>
<evidence type="ECO:0000313" key="13">
    <source>
        <dbReference type="EMBL" id="CAD7222913.1"/>
    </source>
</evidence>
<keyword evidence="6 10" id="KW-0297">G-protein coupled receptor</keyword>
<dbReference type="GO" id="GO:0005886">
    <property type="term" value="C:plasma membrane"/>
    <property type="evidence" value="ECO:0007669"/>
    <property type="project" value="UniProtKB-SubCell"/>
</dbReference>
<feature type="region of interest" description="Disordered" evidence="11">
    <location>
        <begin position="615"/>
        <end position="642"/>
    </location>
</feature>
<evidence type="ECO:0000256" key="8">
    <source>
        <dbReference type="ARBA" id="ARBA00023170"/>
    </source>
</evidence>
<feature type="compositionally biased region" description="Polar residues" evidence="11">
    <location>
        <begin position="384"/>
        <end position="393"/>
    </location>
</feature>
<protein>
    <submittedName>
        <fullName evidence="13">Uncharacterized protein</fullName>
    </submittedName>
</protein>
<dbReference type="InterPro" id="IPR017452">
    <property type="entry name" value="GPCR_Rhodpsn_7TM"/>
</dbReference>
<feature type="transmembrane region" description="Helical" evidence="12">
    <location>
        <begin position="95"/>
        <end position="121"/>
    </location>
</feature>
<evidence type="ECO:0000256" key="9">
    <source>
        <dbReference type="ARBA" id="ARBA00023224"/>
    </source>
</evidence>
<evidence type="ECO:0000256" key="10">
    <source>
        <dbReference type="RuleBase" id="RU000688"/>
    </source>
</evidence>
<organism evidence="13">
    <name type="scientific">Cyprideis torosa</name>
    <dbReference type="NCBI Taxonomy" id="163714"/>
    <lineage>
        <taxon>Eukaryota</taxon>
        <taxon>Metazoa</taxon>
        <taxon>Ecdysozoa</taxon>
        <taxon>Arthropoda</taxon>
        <taxon>Crustacea</taxon>
        <taxon>Oligostraca</taxon>
        <taxon>Ostracoda</taxon>
        <taxon>Podocopa</taxon>
        <taxon>Podocopida</taxon>
        <taxon>Cytherocopina</taxon>
        <taxon>Cytheroidea</taxon>
        <taxon>Cytherideidae</taxon>
        <taxon>Cyprideis</taxon>
    </lineage>
</organism>
<feature type="region of interest" description="Disordered" evidence="11">
    <location>
        <begin position="465"/>
        <end position="538"/>
    </location>
</feature>
<dbReference type="Gene3D" id="1.20.1070.10">
    <property type="entry name" value="Rhodopsin 7-helix transmembrane proteins"/>
    <property type="match status" value="1"/>
</dbReference>
<feature type="transmembrane region" description="Helical" evidence="12">
    <location>
        <begin position="58"/>
        <end position="83"/>
    </location>
</feature>
<dbReference type="PROSITE" id="PS50262">
    <property type="entry name" value="G_PROTEIN_RECEP_F1_2"/>
    <property type="match status" value="1"/>
</dbReference>
<feature type="transmembrane region" description="Helical" evidence="12">
    <location>
        <begin position="133"/>
        <end position="154"/>
    </location>
</feature>
<dbReference type="InterPro" id="IPR000276">
    <property type="entry name" value="GPCR_Rhodpsn"/>
</dbReference>
<evidence type="ECO:0000256" key="7">
    <source>
        <dbReference type="ARBA" id="ARBA00023136"/>
    </source>
</evidence>
<accession>A0A7R8W393</accession>
<sequence length="642" mass="71517">MEDLYYTFSSSSTTHRPAWHPLAAGSGEVLNISDPGSLPTSTEQPDQSKQLPFSTTQIVLIALVAGFLSLLTVLGNVMVMVSFKIDKQLQTISNYFLFSLAVADFVIGLISMPLFTVYVLFGYWPMGTLVCNAWLSLDYLVSNASVLNLLIISFDRYFSVTRPLTYRVRRTTKRAAFMISCAWIISLMLWPPWIYAWPYIEGRRTVPPTECYIQFLETNAILTLITAIAAFYIPVLIMIVLYWKIWRETERRNKDLTHLQADNRTTSKRSTSSDEAISATTVVTDPEAEWRRNRLQSVGQPDELEGAFMTSTARLKALRSQKHRGESFNQWRGCIRGDWIRPLLRRRHKGRNQNNEMGAWSPGFTTPASTDTNVSLHCTSLNYVRDPNATTSKPGPAPASKDRPQIERPATTSHAPLQNVTHKPAKRSHSSDSVYTILIQLPPSGENVPVSEKQPSIRMICEENDAGSKEDSGETSGEGNGNKRSSSFRRPYPPGSPIAALRKSSFVPGGSLSARGSKDDRSASPTPPRRPSHLPDLRIPLSAKIIAKPLGKKAFIASGSNASGGKKKKKSHEKKNTKKSNNGVVLGWAQAGCTIQMQRRGHGRTTLGTGEYIWAQEADEKEKRKMLEESGEGSRAVDRRRR</sequence>
<feature type="compositionally biased region" description="Polar residues" evidence="11">
    <location>
        <begin position="410"/>
        <end position="421"/>
    </location>
</feature>
<comment type="similarity">
    <text evidence="2 10">Belongs to the G-protein coupled receptor 1 family.</text>
</comment>
<evidence type="ECO:0000256" key="12">
    <source>
        <dbReference type="SAM" id="Phobius"/>
    </source>
</evidence>
<proteinExistence type="inferred from homology"/>
<feature type="region of interest" description="Disordered" evidence="11">
    <location>
        <begin position="384"/>
        <end position="431"/>
    </location>
</feature>
<gene>
    <name evidence="13" type="ORF">CTOB1V02_LOCUS909</name>
</gene>
<keyword evidence="4 10" id="KW-0812">Transmembrane</keyword>
<keyword evidence="7 12" id="KW-0472">Membrane</keyword>
<dbReference type="InterPro" id="IPR000995">
    <property type="entry name" value="Musac_Ach_rcpt"/>
</dbReference>
<dbReference type="PRINTS" id="PR00237">
    <property type="entry name" value="GPCRRHODOPSN"/>
</dbReference>
<evidence type="ECO:0000256" key="1">
    <source>
        <dbReference type="ARBA" id="ARBA00004651"/>
    </source>
</evidence>
<keyword evidence="3" id="KW-1003">Cell membrane</keyword>
<evidence type="ECO:0000256" key="3">
    <source>
        <dbReference type="ARBA" id="ARBA00022475"/>
    </source>
</evidence>
<reference evidence="13" key="1">
    <citation type="submission" date="2020-11" db="EMBL/GenBank/DDBJ databases">
        <authorList>
            <person name="Tran Van P."/>
        </authorList>
    </citation>
    <scope>NUCLEOTIDE SEQUENCE</scope>
</reference>
<dbReference type="PROSITE" id="PS00237">
    <property type="entry name" value="G_PROTEIN_RECEP_F1_1"/>
    <property type="match status" value="1"/>
</dbReference>
<dbReference type="SUPFAM" id="SSF81321">
    <property type="entry name" value="Family A G protein-coupled receptor-like"/>
    <property type="match status" value="1"/>
</dbReference>
<dbReference type="PRINTS" id="PR00243">
    <property type="entry name" value="MUSCARINICR"/>
</dbReference>
<comment type="subcellular location">
    <subcellularLocation>
        <location evidence="1">Cell membrane</location>
        <topology evidence="1">Multi-pass membrane protein</topology>
    </subcellularLocation>
</comment>
<dbReference type="AlphaFoldDB" id="A0A7R8W393"/>
<feature type="transmembrane region" description="Helical" evidence="12">
    <location>
        <begin position="175"/>
        <end position="200"/>
    </location>
</feature>
<feature type="compositionally biased region" description="Basic and acidic residues" evidence="11">
    <location>
        <begin position="618"/>
        <end position="628"/>
    </location>
</feature>
<dbReference type="GO" id="GO:0007197">
    <property type="term" value="P:adenylate cyclase-inhibiting G protein-coupled acetylcholine receptor signaling pathway"/>
    <property type="evidence" value="ECO:0007669"/>
    <property type="project" value="TreeGrafter"/>
</dbReference>
<keyword evidence="5 12" id="KW-1133">Transmembrane helix</keyword>
<evidence type="ECO:0000256" key="5">
    <source>
        <dbReference type="ARBA" id="ARBA00022989"/>
    </source>
</evidence>
<evidence type="ECO:0000256" key="6">
    <source>
        <dbReference type="ARBA" id="ARBA00023040"/>
    </source>
</evidence>
<evidence type="ECO:0000256" key="2">
    <source>
        <dbReference type="ARBA" id="ARBA00010663"/>
    </source>
</evidence>
<evidence type="ECO:0000256" key="11">
    <source>
        <dbReference type="SAM" id="MobiDB-lite"/>
    </source>
</evidence>
<dbReference type="GO" id="GO:0016907">
    <property type="term" value="F:G protein-coupled acetylcholine receptor activity"/>
    <property type="evidence" value="ECO:0007669"/>
    <property type="project" value="InterPro"/>
</dbReference>
<name>A0A7R8W393_9CRUS</name>